<dbReference type="InterPro" id="IPR016912">
    <property type="entry name" value="Phage_P2_GpU"/>
</dbReference>
<organism evidence="1 2">
    <name type="scientific">Lysobacter firmicutimachus</name>
    <dbReference type="NCBI Taxonomy" id="1792846"/>
    <lineage>
        <taxon>Bacteria</taxon>
        <taxon>Pseudomonadati</taxon>
        <taxon>Pseudomonadota</taxon>
        <taxon>Gammaproteobacteria</taxon>
        <taxon>Lysobacterales</taxon>
        <taxon>Lysobacteraceae</taxon>
        <taxon>Lysobacter</taxon>
    </lineage>
</organism>
<protein>
    <submittedName>
        <fullName evidence="1">Phage tail protein</fullName>
    </submittedName>
</protein>
<reference evidence="1 2" key="1">
    <citation type="submission" date="2024-02" db="EMBL/GenBank/DDBJ databases">
        <title>Lysobacter Genome Sequencing and Mining.</title>
        <authorList>
            <person name="Bierman J."/>
            <person name="Walker M.C."/>
        </authorList>
    </citation>
    <scope>NUCLEOTIDE SEQUENCE [LARGE SCALE GENOMIC DNA]</scope>
    <source>
        <strain evidence="1 2">PB6250</strain>
    </source>
</reference>
<name>A0ABU8D0R4_9GAMM</name>
<dbReference type="Proteomes" id="UP001387215">
    <property type="component" value="Unassembled WGS sequence"/>
</dbReference>
<sequence length="133" mass="14487">MLMALDTFVFSLPTLAYDQLQRSTSWRHVAADRLGARPSRQFVGPGDDTIRLSGLIAPELTGTPASLDVLRAMADDGKAYALVEGTGVVYGAFVVGDINETRTQFFADGAAWRIEFDMTLARVDDSTDAERRA</sequence>
<proteinExistence type="predicted"/>
<dbReference type="EMBL" id="JBANDL010000002">
    <property type="protein sequence ID" value="MEI2454587.1"/>
    <property type="molecule type" value="Genomic_DNA"/>
</dbReference>
<accession>A0ABU8D0R4</accession>
<dbReference type="InterPro" id="IPR009734">
    <property type="entry name" value="Myoviridae_GpU"/>
</dbReference>
<dbReference type="Pfam" id="PF06995">
    <property type="entry name" value="Phage_P2_GpU"/>
    <property type="match status" value="1"/>
</dbReference>
<evidence type="ECO:0000313" key="1">
    <source>
        <dbReference type="EMBL" id="MEI2454587.1"/>
    </source>
</evidence>
<gene>
    <name evidence="1" type="ORF">V2J18_07825</name>
</gene>
<dbReference type="RefSeq" id="WP_336131486.1">
    <property type="nucleotide sequence ID" value="NZ_JBANDL010000002.1"/>
</dbReference>
<keyword evidence="2" id="KW-1185">Reference proteome</keyword>
<evidence type="ECO:0000313" key="2">
    <source>
        <dbReference type="Proteomes" id="UP001387215"/>
    </source>
</evidence>
<comment type="caution">
    <text evidence="1">The sequence shown here is derived from an EMBL/GenBank/DDBJ whole genome shotgun (WGS) entry which is preliminary data.</text>
</comment>
<dbReference type="PIRSF" id="PIRSF029208">
    <property type="entry name" value="Phage_tail_GPU"/>
    <property type="match status" value="1"/>
</dbReference>